<name>A0A9P5P4Z7_9AGAR</name>
<reference evidence="1" key="1">
    <citation type="submission" date="2020-11" db="EMBL/GenBank/DDBJ databases">
        <authorList>
            <consortium name="DOE Joint Genome Institute"/>
            <person name="Ahrendt S."/>
            <person name="Riley R."/>
            <person name="Andreopoulos W."/>
            <person name="Labutti K."/>
            <person name="Pangilinan J."/>
            <person name="Ruiz-Duenas F.J."/>
            <person name="Barrasa J.M."/>
            <person name="Sanchez-Garcia M."/>
            <person name="Camarero S."/>
            <person name="Miyauchi S."/>
            <person name="Serrano A."/>
            <person name="Linde D."/>
            <person name="Babiker R."/>
            <person name="Drula E."/>
            <person name="Ayuso-Fernandez I."/>
            <person name="Pacheco R."/>
            <person name="Padilla G."/>
            <person name="Ferreira P."/>
            <person name="Barriuso J."/>
            <person name="Kellner H."/>
            <person name="Castanera R."/>
            <person name="Alfaro M."/>
            <person name="Ramirez L."/>
            <person name="Pisabarro A.G."/>
            <person name="Kuo A."/>
            <person name="Tritt A."/>
            <person name="Lipzen A."/>
            <person name="He G."/>
            <person name="Yan M."/>
            <person name="Ng V."/>
            <person name="Cullen D."/>
            <person name="Martin F."/>
            <person name="Rosso M.-N."/>
            <person name="Henrissat B."/>
            <person name="Hibbett D."/>
            <person name="Martinez A.T."/>
            <person name="Grigoriev I.V."/>
        </authorList>
    </citation>
    <scope>NUCLEOTIDE SEQUENCE</scope>
    <source>
        <strain evidence="1">AH 40177</strain>
    </source>
</reference>
<dbReference type="InterPro" id="IPR011990">
    <property type="entry name" value="TPR-like_helical_dom_sf"/>
</dbReference>
<dbReference type="InterPro" id="IPR053137">
    <property type="entry name" value="NLR-like"/>
</dbReference>
<evidence type="ECO:0000313" key="2">
    <source>
        <dbReference type="Proteomes" id="UP000772434"/>
    </source>
</evidence>
<dbReference type="OrthoDB" id="4487085at2759"/>
<dbReference type="AlphaFoldDB" id="A0A9P5P4Z7"/>
<proteinExistence type="predicted"/>
<dbReference type="EMBL" id="JADNRY010001475">
    <property type="protein sequence ID" value="KAF9016087.1"/>
    <property type="molecule type" value="Genomic_DNA"/>
</dbReference>
<dbReference type="Pfam" id="PF13374">
    <property type="entry name" value="TPR_10"/>
    <property type="match status" value="1"/>
</dbReference>
<sequence>FSNIWFFDATSKETLTSDFKELAKAAGVGDQIKDICNFLARSHENWMCIFDSADDEQLYLKDYLPICAHGNIIITSRLDVILAFFDLNKDDAIKLLLKHAHEESHEETQKVASEIVEALGCQALAVSTAGAYIHTNATCNLGNYLTRFNNKKRDTLNYRLRTLDNYQRTVFSAFQLSFEKLSLASQSLIQMCAYLHPTGIPLEIFTRAGAFVGGDTYQGENEPINGINILEKFLGLFVDEGSWDESVDELCRLSLASYDSTQRMLGFHSVLHVCAHETIEDIKNQRYGTILLLGRATPLGKTNEDYQFWQKLSIHAHEIGLKDLPTIHVRRCLGYIFGDGGFWIQKEVLNEEMLAISKEVIGEHHPDTLVSMNDLALTYHALGKLESAQNLGEEVLVLNKKVIGEHHPDTLAPGQRIVSLVASGGTGKTQTVCKFIEDNSSR</sequence>
<dbReference type="PANTHER" id="PTHR46082:SF6">
    <property type="entry name" value="AAA+ ATPASE DOMAIN-CONTAINING PROTEIN-RELATED"/>
    <property type="match status" value="1"/>
</dbReference>
<comment type="caution">
    <text evidence="1">The sequence shown here is derived from an EMBL/GenBank/DDBJ whole genome shotgun (WGS) entry which is preliminary data.</text>
</comment>
<dbReference type="PANTHER" id="PTHR46082">
    <property type="entry name" value="ATP/GTP-BINDING PROTEIN-RELATED"/>
    <property type="match status" value="1"/>
</dbReference>
<dbReference type="Proteomes" id="UP000772434">
    <property type="component" value="Unassembled WGS sequence"/>
</dbReference>
<feature type="non-terminal residue" evidence="1">
    <location>
        <position position="1"/>
    </location>
</feature>
<organism evidence="1 2">
    <name type="scientific">Rhodocollybia butyracea</name>
    <dbReference type="NCBI Taxonomy" id="206335"/>
    <lineage>
        <taxon>Eukaryota</taxon>
        <taxon>Fungi</taxon>
        <taxon>Dikarya</taxon>
        <taxon>Basidiomycota</taxon>
        <taxon>Agaricomycotina</taxon>
        <taxon>Agaricomycetes</taxon>
        <taxon>Agaricomycetidae</taxon>
        <taxon>Agaricales</taxon>
        <taxon>Marasmiineae</taxon>
        <taxon>Omphalotaceae</taxon>
        <taxon>Rhodocollybia</taxon>
    </lineage>
</organism>
<dbReference type="Gene3D" id="1.25.40.10">
    <property type="entry name" value="Tetratricopeptide repeat domain"/>
    <property type="match status" value="1"/>
</dbReference>
<gene>
    <name evidence="1" type="ORF">BDP27DRAFT_1378774</name>
</gene>
<evidence type="ECO:0000313" key="1">
    <source>
        <dbReference type="EMBL" id="KAF9016087.1"/>
    </source>
</evidence>
<protein>
    <submittedName>
        <fullName evidence="1">Uncharacterized protein</fullName>
    </submittedName>
</protein>
<dbReference type="Gene3D" id="1.10.8.430">
    <property type="entry name" value="Helical domain of apoptotic protease-activating factors"/>
    <property type="match status" value="1"/>
</dbReference>
<accession>A0A9P5P4Z7</accession>
<dbReference type="InterPro" id="IPR027417">
    <property type="entry name" value="P-loop_NTPase"/>
</dbReference>
<dbReference type="InterPro" id="IPR042197">
    <property type="entry name" value="Apaf_helical"/>
</dbReference>
<dbReference type="SUPFAM" id="SSF52540">
    <property type="entry name" value="P-loop containing nucleoside triphosphate hydrolases"/>
    <property type="match status" value="1"/>
</dbReference>
<keyword evidence="2" id="KW-1185">Reference proteome</keyword>